<organism evidence="2 3">
    <name type="scientific">Mycena metata</name>
    <dbReference type="NCBI Taxonomy" id="1033252"/>
    <lineage>
        <taxon>Eukaryota</taxon>
        <taxon>Fungi</taxon>
        <taxon>Dikarya</taxon>
        <taxon>Basidiomycota</taxon>
        <taxon>Agaricomycotina</taxon>
        <taxon>Agaricomycetes</taxon>
        <taxon>Agaricomycetidae</taxon>
        <taxon>Agaricales</taxon>
        <taxon>Marasmiineae</taxon>
        <taxon>Mycenaceae</taxon>
        <taxon>Mycena</taxon>
    </lineage>
</organism>
<proteinExistence type="predicted"/>
<gene>
    <name evidence="2" type="ORF">B0H16DRAFT_1724794</name>
</gene>
<keyword evidence="3" id="KW-1185">Reference proteome</keyword>
<comment type="caution">
    <text evidence="2">The sequence shown here is derived from an EMBL/GenBank/DDBJ whole genome shotgun (WGS) entry which is preliminary data.</text>
</comment>
<feature type="compositionally biased region" description="Basic and acidic residues" evidence="1">
    <location>
        <begin position="1"/>
        <end position="17"/>
    </location>
</feature>
<evidence type="ECO:0000313" key="2">
    <source>
        <dbReference type="EMBL" id="KAJ7749906.1"/>
    </source>
</evidence>
<evidence type="ECO:0000313" key="3">
    <source>
        <dbReference type="Proteomes" id="UP001215598"/>
    </source>
</evidence>
<sequence length="100" mass="11009">MSGFLDEKTAMGFKEDSEAPTGLDTKGGENSGTSLQTVKIETTNIGAESVSFPPRHQRKRKIPVFLRAMFTDNYKPEEIELTNLALPAFEEESKEVGKTG</sequence>
<reference evidence="2" key="1">
    <citation type="submission" date="2023-03" db="EMBL/GenBank/DDBJ databases">
        <title>Massive genome expansion in bonnet fungi (Mycena s.s.) driven by repeated elements and novel gene families across ecological guilds.</title>
        <authorList>
            <consortium name="Lawrence Berkeley National Laboratory"/>
            <person name="Harder C.B."/>
            <person name="Miyauchi S."/>
            <person name="Viragh M."/>
            <person name="Kuo A."/>
            <person name="Thoen E."/>
            <person name="Andreopoulos B."/>
            <person name="Lu D."/>
            <person name="Skrede I."/>
            <person name="Drula E."/>
            <person name="Henrissat B."/>
            <person name="Morin E."/>
            <person name="Kohler A."/>
            <person name="Barry K."/>
            <person name="LaButti K."/>
            <person name="Morin E."/>
            <person name="Salamov A."/>
            <person name="Lipzen A."/>
            <person name="Mereny Z."/>
            <person name="Hegedus B."/>
            <person name="Baldrian P."/>
            <person name="Stursova M."/>
            <person name="Weitz H."/>
            <person name="Taylor A."/>
            <person name="Grigoriev I.V."/>
            <person name="Nagy L.G."/>
            <person name="Martin F."/>
            <person name="Kauserud H."/>
        </authorList>
    </citation>
    <scope>NUCLEOTIDE SEQUENCE</scope>
    <source>
        <strain evidence="2">CBHHK182m</strain>
    </source>
</reference>
<dbReference type="EMBL" id="JARKIB010000067">
    <property type="protein sequence ID" value="KAJ7749906.1"/>
    <property type="molecule type" value="Genomic_DNA"/>
</dbReference>
<name>A0AAD7N8B4_9AGAR</name>
<dbReference type="AlphaFoldDB" id="A0AAD7N8B4"/>
<accession>A0AAD7N8B4</accession>
<dbReference type="Proteomes" id="UP001215598">
    <property type="component" value="Unassembled WGS sequence"/>
</dbReference>
<feature type="region of interest" description="Disordered" evidence="1">
    <location>
        <begin position="1"/>
        <end position="35"/>
    </location>
</feature>
<evidence type="ECO:0000256" key="1">
    <source>
        <dbReference type="SAM" id="MobiDB-lite"/>
    </source>
</evidence>
<protein>
    <submittedName>
        <fullName evidence="2">Uncharacterized protein</fullName>
    </submittedName>
</protein>